<dbReference type="InterPro" id="IPR019063">
    <property type="entry name" value="Restrct_endonuc_II_LlaMI"/>
</dbReference>
<accession>A0A426FZH0</accession>
<evidence type="ECO:0000256" key="1">
    <source>
        <dbReference type="SAM" id="MobiDB-lite"/>
    </source>
</evidence>
<sequence length="299" mass="34767">FRNNVKGKVPDTSSSNVKHDGKSGHWLEKQFMIPANASNSADILGYELKNETSSKTTFGDWSANEFIFDDGNPFEETLEEYQTNYPLTIKCKTEKAQRKQKRRHAFLEIFGSPNPKEGGRYSYSGRPIPKINTWNDFGQILIIQDNLDIVILYSYSQDKRNNKAQIVPIPMQKDEIILQRWYGKTSRSTKKKDKCLKDKLEDKFNQNGWFTCKTDSSGQYNQICFGKPIDFATWINWVEDGTVFFDCGMYQNNNRPYQQWRANNTQSKLNFQSIAYNLKKTVKSTFWLLTITTQSANNR</sequence>
<keyword evidence="2" id="KW-0540">Nuclease</keyword>
<evidence type="ECO:0000313" key="3">
    <source>
        <dbReference type="Proteomes" id="UP000278566"/>
    </source>
</evidence>
<dbReference type="Pfam" id="PF09562">
    <property type="entry name" value="RE_LlaMI"/>
    <property type="match status" value="1"/>
</dbReference>
<reference evidence="2 3" key="1">
    <citation type="submission" date="2018-11" db="EMBL/GenBank/DDBJ databases">
        <title>Changes in penicillin susceptibility of Streptococcus suis isolates by amino acid alterations in the penicillin-binding protein.</title>
        <authorList>
            <person name="Niemann L."/>
            <person name="Eichhorn I."/>
        </authorList>
    </citation>
    <scope>NUCLEOTIDE SEQUENCE [LARGE SCALE GENOMIC DNA]</scope>
    <source>
        <strain evidence="2 3">IMT40738</strain>
    </source>
</reference>
<dbReference type="Proteomes" id="UP000278566">
    <property type="component" value="Unassembled WGS sequence"/>
</dbReference>
<feature type="region of interest" description="Disordered" evidence="1">
    <location>
        <begin position="1"/>
        <end position="22"/>
    </location>
</feature>
<dbReference type="AlphaFoldDB" id="A0A426FZH0"/>
<dbReference type="GO" id="GO:0004519">
    <property type="term" value="F:endonuclease activity"/>
    <property type="evidence" value="ECO:0007669"/>
    <property type="project" value="UniProtKB-KW"/>
</dbReference>
<name>A0A426FZH0_STRSU</name>
<keyword evidence="2" id="KW-0255">Endonuclease</keyword>
<proteinExistence type="predicted"/>
<keyword evidence="2" id="KW-0378">Hydrolase</keyword>
<organism evidence="2 3">
    <name type="scientific">Streptococcus suis</name>
    <dbReference type="NCBI Taxonomy" id="1307"/>
    <lineage>
        <taxon>Bacteria</taxon>
        <taxon>Bacillati</taxon>
        <taxon>Bacillota</taxon>
        <taxon>Bacilli</taxon>
        <taxon>Lactobacillales</taxon>
        <taxon>Streptococcaceae</taxon>
        <taxon>Streptococcus</taxon>
    </lineage>
</organism>
<evidence type="ECO:0000313" key="2">
    <source>
        <dbReference type="EMBL" id="RRN48133.1"/>
    </source>
</evidence>
<comment type="caution">
    <text evidence="2">The sequence shown here is derived from an EMBL/GenBank/DDBJ whole genome shotgun (WGS) entry which is preliminary data.</text>
</comment>
<dbReference type="EMBL" id="RRZO01000107">
    <property type="protein sequence ID" value="RRN48133.1"/>
    <property type="molecule type" value="Genomic_DNA"/>
</dbReference>
<gene>
    <name evidence="2" type="ORF">EI220_11980</name>
</gene>
<feature type="non-terminal residue" evidence="2">
    <location>
        <position position="1"/>
    </location>
</feature>
<protein>
    <submittedName>
        <fullName evidence="2">LlaMI family restriction endonuclease</fullName>
    </submittedName>
</protein>
<dbReference type="RefSeq" id="WP_125065817.1">
    <property type="nucleotide sequence ID" value="NZ_RRZO01000107.1"/>
</dbReference>